<dbReference type="RefSeq" id="WP_176273087.1">
    <property type="nucleotide sequence ID" value="NZ_JABWTA010000001.1"/>
</dbReference>
<sequence length="473" mass="55008">MDTYNPFRLWRRWRRFGAIDPAKMSRINYLFWLSHHWLEGERFKPGGLNISQLVEKQIRDGELQLGTHNMASQVAHAFRLALLYWGQGDVEQAEKCLRTSLNWYSRLMEVCAEHNRTLEFPREIHFAKCAACLLDEEFIGSPLIGDLDMGYEPWFKDTLMDYCLGQEEFDWNHWQVSVDQWTKSRFPKYRIEEFAFYARVLTGEFETSEAMFAEHQKLITAKSKRNPDADLQDGYGEYAALVTDYIFAAILKRIGWEGKYRHSWPNTDVMGAPPQTTREPDRFLKAIALKLPDPDAETGIIADIQQARRFIDTHLEDQRDEEGEFFDPKRSKKERSKVAAALKEVGWVRDPATLDLMRTYDVENILNDQSPLVLGDPFGSDIDLKDSTEFLQQECGLSDEFIGIAGNIEAYHPDTDGGWYLYRKKDRKVYLLDREDWEEPHAAIKAAREGLNMWPSYTSFVAWWVAQHLAAAS</sequence>
<gene>
    <name evidence="1" type="ORF">HUO12_08075</name>
</gene>
<reference evidence="1 2" key="1">
    <citation type="submission" date="2020-06" db="EMBL/GenBank/DDBJ databases">
        <title>Altererythrobacter lutimaris sp. nov., a marine bacterium isolated from a tidal flat.</title>
        <authorList>
            <person name="Kim D."/>
            <person name="Yoo Y."/>
            <person name="Kim J.-J."/>
        </authorList>
    </citation>
    <scope>NUCLEOTIDE SEQUENCE [LARGE SCALE GENOMIC DNA]</scope>
    <source>
        <strain evidence="1 2">JGD-16</strain>
    </source>
</reference>
<keyword evidence="2" id="KW-1185">Reference proteome</keyword>
<comment type="caution">
    <text evidence="1">The sequence shown here is derived from an EMBL/GenBank/DDBJ whole genome shotgun (WGS) entry which is preliminary data.</text>
</comment>
<dbReference type="Proteomes" id="UP000546031">
    <property type="component" value="Unassembled WGS sequence"/>
</dbReference>
<name>A0A850HC38_9SPHN</name>
<evidence type="ECO:0000313" key="2">
    <source>
        <dbReference type="Proteomes" id="UP000546031"/>
    </source>
</evidence>
<protein>
    <submittedName>
        <fullName evidence="1">Uncharacterized protein</fullName>
    </submittedName>
</protein>
<dbReference type="AlphaFoldDB" id="A0A850HC38"/>
<accession>A0A850HC38</accession>
<evidence type="ECO:0000313" key="1">
    <source>
        <dbReference type="EMBL" id="NVE94855.1"/>
    </source>
</evidence>
<proteinExistence type="predicted"/>
<organism evidence="1 2">
    <name type="scientific">Altererythrobacter lutimaris</name>
    <dbReference type="NCBI Taxonomy" id="2743979"/>
    <lineage>
        <taxon>Bacteria</taxon>
        <taxon>Pseudomonadati</taxon>
        <taxon>Pseudomonadota</taxon>
        <taxon>Alphaproteobacteria</taxon>
        <taxon>Sphingomonadales</taxon>
        <taxon>Erythrobacteraceae</taxon>
        <taxon>Altererythrobacter</taxon>
    </lineage>
</organism>
<dbReference type="EMBL" id="JABWTA010000001">
    <property type="protein sequence ID" value="NVE94855.1"/>
    <property type="molecule type" value="Genomic_DNA"/>
</dbReference>